<keyword evidence="2" id="KW-1185">Reference proteome</keyword>
<proteinExistence type="predicted"/>
<protein>
    <submittedName>
        <fullName evidence="1">Uncharacterized protein</fullName>
    </submittedName>
</protein>
<dbReference type="EMBL" id="JASCZI010060471">
    <property type="protein sequence ID" value="MED6132397.1"/>
    <property type="molecule type" value="Genomic_DNA"/>
</dbReference>
<gene>
    <name evidence="1" type="ORF">PIB30_018598</name>
</gene>
<accession>A0ABU6S7U1</accession>
<evidence type="ECO:0000313" key="1">
    <source>
        <dbReference type="EMBL" id="MED6132397.1"/>
    </source>
</evidence>
<reference evidence="1 2" key="1">
    <citation type="journal article" date="2023" name="Plants (Basel)">
        <title>Bridging the Gap: Combining Genomics and Transcriptomics Approaches to Understand Stylosanthes scabra, an Orphan Legume from the Brazilian Caatinga.</title>
        <authorList>
            <person name="Ferreira-Neto J.R.C."/>
            <person name="da Silva M.D."/>
            <person name="Binneck E."/>
            <person name="de Melo N.F."/>
            <person name="da Silva R.H."/>
            <person name="de Melo A.L.T.M."/>
            <person name="Pandolfi V."/>
            <person name="Bustamante F.O."/>
            <person name="Brasileiro-Vidal A.C."/>
            <person name="Benko-Iseppon A.M."/>
        </authorList>
    </citation>
    <scope>NUCLEOTIDE SEQUENCE [LARGE SCALE GENOMIC DNA]</scope>
    <source>
        <tissue evidence="1">Leaves</tissue>
    </source>
</reference>
<comment type="caution">
    <text evidence="1">The sequence shown here is derived from an EMBL/GenBank/DDBJ whole genome shotgun (WGS) entry which is preliminary data.</text>
</comment>
<sequence>MPSSSSNPKAWTPLRADLQFKRLMVEAITLMVDAKCGLIVVLSKQDRTGRFDRKPGELDPTSIRSEIRIVSARESVGPSQTRRNRSNQVKTELTGPFGLHAEAYGAPTSAGGFENWAGGVSVPGCQPAQAKIHH</sequence>
<evidence type="ECO:0000313" key="2">
    <source>
        <dbReference type="Proteomes" id="UP001341840"/>
    </source>
</evidence>
<organism evidence="1 2">
    <name type="scientific">Stylosanthes scabra</name>
    <dbReference type="NCBI Taxonomy" id="79078"/>
    <lineage>
        <taxon>Eukaryota</taxon>
        <taxon>Viridiplantae</taxon>
        <taxon>Streptophyta</taxon>
        <taxon>Embryophyta</taxon>
        <taxon>Tracheophyta</taxon>
        <taxon>Spermatophyta</taxon>
        <taxon>Magnoliopsida</taxon>
        <taxon>eudicotyledons</taxon>
        <taxon>Gunneridae</taxon>
        <taxon>Pentapetalae</taxon>
        <taxon>rosids</taxon>
        <taxon>fabids</taxon>
        <taxon>Fabales</taxon>
        <taxon>Fabaceae</taxon>
        <taxon>Papilionoideae</taxon>
        <taxon>50 kb inversion clade</taxon>
        <taxon>dalbergioids sensu lato</taxon>
        <taxon>Dalbergieae</taxon>
        <taxon>Pterocarpus clade</taxon>
        <taxon>Stylosanthes</taxon>
    </lineage>
</organism>
<name>A0ABU6S7U1_9FABA</name>
<dbReference type="Proteomes" id="UP001341840">
    <property type="component" value="Unassembled WGS sequence"/>
</dbReference>